<proteinExistence type="predicted"/>
<dbReference type="AlphaFoldDB" id="A0A0E9QRI3"/>
<accession>A0A0E9QRI3</accession>
<sequence>MTMLLQAHTPKSEPEAECFVGLLLIMIPKGLTAIMRNCLCTSKDLVLWHVASCQRVNLKKNFFYVHCEFKKMESIKNN</sequence>
<evidence type="ECO:0000313" key="1">
    <source>
        <dbReference type="EMBL" id="JAH19042.1"/>
    </source>
</evidence>
<reference evidence="1" key="2">
    <citation type="journal article" date="2015" name="Fish Shellfish Immunol.">
        <title>Early steps in the European eel (Anguilla anguilla)-Vibrio vulnificus interaction in the gills: Role of the RtxA13 toxin.</title>
        <authorList>
            <person name="Callol A."/>
            <person name="Pajuelo D."/>
            <person name="Ebbesson L."/>
            <person name="Teles M."/>
            <person name="MacKenzie S."/>
            <person name="Amaro C."/>
        </authorList>
    </citation>
    <scope>NUCLEOTIDE SEQUENCE</scope>
</reference>
<reference evidence="1" key="1">
    <citation type="submission" date="2014-11" db="EMBL/GenBank/DDBJ databases">
        <authorList>
            <person name="Amaro Gonzalez C."/>
        </authorList>
    </citation>
    <scope>NUCLEOTIDE SEQUENCE</scope>
</reference>
<name>A0A0E9QRI3_ANGAN</name>
<protein>
    <submittedName>
        <fullName evidence="1">Uncharacterized protein</fullName>
    </submittedName>
</protein>
<organism evidence="1">
    <name type="scientific">Anguilla anguilla</name>
    <name type="common">European freshwater eel</name>
    <name type="synonym">Muraena anguilla</name>
    <dbReference type="NCBI Taxonomy" id="7936"/>
    <lineage>
        <taxon>Eukaryota</taxon>
        <taxon>Metazoa</taxon>
        <taxon>Chordata</taxon>
        <taxon>Craniata</taxon>
        <taxon>Vertebrata</taxon>
        <taxon>Euteleostomi</taxon>
        <taxon>Actinopterygii</taxon>
        <taxon>Neopterygii</taxon>
        <taxon>Teleostei</taxon>
        <taxon>Anguilliformes</taxon>
        <taxon>Anguillidae</taxon>
        <taxon>Anguilla</taxon>
    </lineage>
</organism>
<dbReference type="EMBL" id="GBXM01089535">
    <property type="protein sequence ID" value="JAH19042.1"/>
    <property type="molecule type" value="Transcribed_RNA"/>
</dbReference>